<keyword evidence="3" id="KW-1185">Reference proteome</keyword>
<evidence type="ECO:0000313" key="3">
    <source>
        <dbReference type="Proteomes" id="UP000250140"/>
    </source>
</evidence>
<feature type="compositionally biased region" description="Low complexity" evidence="1">
    <location>
        <begin position="11"/>
        <end position="20"/>
    </location>
</feature>
<proteinExistence type="predicted"/>
<organism evidence="2 3">
    <name type="scientific">Glonium stellatum</name>
    <dbReference type="NCBI Taxonomy" id="574774"/>
    <lineage>
        <taxon>Eukaryota</taxon>
        <taxon>Fungi</taxon>
        <taxon>Dikarya</taxon>
        <taxon>Ascomycota</taxon>
        <taxon>Pezizomycotina</taxon>
        <taxon>Dothideomycetes</taxon>
        <taxon>Pleosporomycetidae</taxon>
        <taxon>Gloniales</taxon>
        <taxon>Gloniaceae</taxon>
        <taxon>Glonium</taxon>
    </lineage>
</organism>
<gene>
    <name evidence="2" type="ORF">AOQ84DRAFT_370680</name>
</gene>
<feature type="region of interest" description="Disordered" evidence="1">
    <location>
        <begin position="1"/>
        <end position="29"/>
    </location>
</feature>
<protein>
    <submittedName>
        <fullName evidence="2">Uncharacterized protein</fullName>
    </submittedName>
</protein>
<reference evidence="2 3" key="1">
    <citation type="journal article" date="2016" name="Nat. Commun.">
        <title>Ectomycorrhizal ecology is imprinted in the genome of the dominant symbiotic fungus Cenococcum geophilum.</title>
        <authorList>
            <consortium name="DOE Joint Genome Institute"/>
            <person name="Peter M."/>
            <person name="Kohler A."/>
            <person name="Ohm R.A."/>
            <person name="Kuo A."/>
            <person name="Krutzmann J."/>
            <person name="Morin E."/>
            <person name="Arend M."/>
            <person name="Barry K.W."/>
            <person name="Binder M."/>
            <person name="Choi C."/>
            <person name="Clum A."/>
            <person name="Copeland A."/>
            <person name="Grisel N."/>
            <person name="Haridas S."/>
            <person name="Kipfer T."/>
            <person name="LaButti K."/>
            <person name="Lindquist E."/>
            <person name="Lipzen A."/>
            <person name="Maire R."/>
            <person name="Meier B."/>
            <person name="Mihaltcheva S."/>
            <person name="Molinier V."/>
            <person name="Murat C."/>
            <person name="Poggeler S."/>
            <person name="Quandt C.A."/>
            <person name="Sperisen C."/>
            <person name="Tritt A."/>
            <person name="Tisserant E."/>
            <person name="Crous P.W."/>
            <person name="Henrissat B."/>
            <person name="Nehls U."/>
            <person name="Egli S."/>
            <person name="Spatafora J.W."/>
            <person name="Grigoriev I.V."/>
            <person name="Martin F.M."/>
        </authorList>
    </citation>
    <scope>NUCLEOTIDE SEQUENCE [LARGE SCALE GENOMIC DNA]</scope>
    <source>
        <strain evidence="2 3">CBS 207.34</strain>
    </source>
</reference>
<accession>A0A8E2FDC5</accession>
<dbReference type="Proteomes" id="UP000250140">
    <property type="component" value="Unassembled WGS sequence"/>
</dbReference>
<dbReference type="AlphaFoldDB" id="A0A8E2FDC5"/>
<evidence type="ECO:0000256" key="1">
    <source>
        <dbReference type="SAM" id="MobiDB-lite"/>
    </source>
</evidence>
<evidence type="ECO:0000313" key="2">
    <source>
        <dbReference type="EMBL" id="OCL15091.1"/>
    </source>
</evidence>
<name>A0A8E2FDC5_9PEZI</name>
<dbReference type="EMBL" id="KV748488">
    <property type="protein sequence ID" value="OCL15091.1"/>
    <property type="molecule type" value="Genomic_DNA"/>
</dbReference>
<dbReference type="OrthoDB" id="3791063at2759"/>
<sequence length="207" mass="23874">MAERSDRQQRNGNPPRQAPGQGQGQGQRVQKIEYVQQQQLPRIALQQQPPSYEHYDVNIPDYQGWVIRKCPSKELDPGMESSWKYCIPPSPMMISSKALVAEVKQRLAHYAKEKMTVQRAFDDLPSDHQRLQIESLIDEQNQILQETHPELEWVLETIEVDWITITWRSRKARAIKSFTGARCSVNEKTRTQPSTPTDSGPRPWSGP</sequence>
<feature type="region of interest" description="Disordered" evidence="1">
    <location>
        <begin position="184"/>
        <end position="207"/>
    </location>
</feature>